<dbReference type="PANTHER" id="PTHR22946">
    <property type="entry name" value="DIENELACTONE HYDROLASE DOMAIN-CONTAINING PROTEIN-RELATED"/>
    <property type="match status" value="1"/>
</dbReference>
<feature type="chain" id="PRO_5022205465" evidence="1">
    <location>
        <begin position="30"/>
        <end position="739"/>
    </location>
</feature>
<keyword evidence="3" id="KW-1185">Reference proteome</keyword>
<dbReference type="RefSeq" id="WP_144996067.1">
    <property type="nucleotide sequence ID" value="NZ_CP036281.1"/>
</dbReference>
<accession>A0A518CNM3</accession>
<sequence length="739" mass="81727" precursor="true">MRFWSRSSCVTLLLTVPVCLLFLAMPLQAEPIDTKIYKEGELPADSRLNPLKDLNGHFPFTVPESKKAWEERAADLKRRILVATGMWPMPERTPLNPVIHGKFTREGITIEKVYFESMPGHFVSGLLFRPENAEGKRPGILSPHGHGGRLHEYSEKQVLQMITRGQERFEGSGRFPKIARCVQLARMGCVVFIYDMLGYADSVQISRKLAHGYSEPRPEMENAERWGLFTAQAESRLQSVMGIQSWNSIRALDFLESLPDVDPTRLAVTGGSGGGTQTILLCATDDRPIAAFPQGMVSTSMQGGCTCENCSLLRVGTGNVELAALFAPKPQAMTAANDWTKAMMEDGYPELQKLYSMIGKKEDVFCNFYPNYPHNYNYVTRAVMYSWFNKYLNLGLEEPIVEDDYEVLTKEEHAVWNEEHPAPAGGDEYEVSLTRQMSDRDDALIASLEPTDEKTLAEYQRVVGGAIETIIGRKLPASDEIQRTKVDKQERDGYLLFKDKLTLTSRGEEVPMISFFPKNTEWNGHVVLWVDGAGKSALVNDQQEPTAEVRQLIESGNAVMGVDLLYQGEFLVPGTEFNETPKVESPRAFAGYTFGFNHSVFASRVHDILTVIAFIRGDEHAPESLSLLGTNGAGPLVAAARAIAGDKVNKAAVVSNNFRFTQLPSFRDPQFLPGVVKYGDVPGLLSLSAPYPLWIGGEEAGVPTVVEKSYSAAGAADMVTSSGDSEELIQAAVEWLIAK</sequence>
<organism evidence="2 3">
    <name type="scientific">Polystyrenella longa</name>
    <dbReference type="NCBI Taxonomy" id="2528007"/>
    <lineage>
        <taxon>Bacteria</taxon>
        <taxon>Pseudomonadati</taxon>
        <taxon>Planctomycetota</taxon>
        <taxon>Planctomycetia</taxon>
        <taxon>Planctomycetales</taxon>
        <taxon>Planctomycetaceae</taxon>
        <taxon>Polystyrenella</taxon>
    </lineage>
</organism>
<evidence type="ECO:0000313" key="3">
    <source>
        <dbReference type="Proteomes" id="UP000317178"/>
    </source>
</evidence>
<keyword evidence="1" id="KW-0732">Signal</keyword>
<dbReference type="OrthoDB" id="244125at2"/>
<proteinExistence type="predicted"/>
<gene>
    <name evidence="2" type="ORF">Pla110_25670</name>
</gene>
<dbReference type="Gene3D" id="3.40.50.1820">
    <property type="entry name" value="alpha/beta hydrolase"/>
    <property type="match status" value="2"/>
</dbReference>
<evidence type="ECO:0000313" key="2">
    <source>
        <dbReference type="EMBL" id="QDU80831.1"/>
    </source>
</evidence>
<reference evidence="2 3" key="1">
    <citation type="submission" date="2019-02" db="EMBL/GenBank/DDBJ databases">
        <title>Deep-cultivation of Planctomycetes and their phenomic and genomic characterization uncovers novel biology.</title>
        <authorList>
            <person name="Wiegand S."/>
            <person name="Jogler M."/>
            <person name="Boedeker C."/>
            <person name="Pinto D."/>
            <person name="Vollmers J."/>
            <person name="Rivas-Marin E."/>
            <person name="Kohn T."/>
            <person name="Peeters S.H."/>
            <person name="Heuer A."/>
            <person name="Rast P."/>
            <person name="Oberbeckmann S."/>
            <person name="Bunk B."/>
            <person name="Jeske O."/>
            <person name="Meyerdierks A."/>
            <person name="Storesund J.E."/>
            <person name="Kallscheuer N."/>
            <person name="Luecker S."/>
            <person name="Lage O.M."/>
            <person name="Pohl T."/>
            <person name="Merkel B.J."/>
            <person name="Hornburger P."/>
            <person name="Mueller R.-W."/>
            <person name="Bruemmer F."/>
            <person name="Labrenz M."/>
            <person name="Spormann A.M."/>
            <person name="Op den Camp H."/>
            <person name="Overmann J."/>
            <person name="Amann R."/>
            <person name="Jetten M.S.M."/>
            <person name="Mascher T."/>
            <person name="Medema M.H."/>
            <person name="Devos D.P."/>
            <person name="Kaster A.-K."/>
            <person name="Ovreas L."/>
            <person name="Rohde M."/>
            <person name="Galperin M.Y."/>
            <person name="Jogler C."/>
        </authorList>
    </citation>
    <scope>NUCLEOTIDE SEQUENCE [LARGE SCALE GENOMIC DNA]</scope>
    <source>
        <strain evidence="2 3">Pla110</strain>
    </source>
</reference>
<dbReference type="AlphaFoldDB" id="A0A518CNM3"/>
<dbReference type="Proteomes" id="UP000317178">
    <property type="component" value="Chromosome"/>
</dbReference>
<dbReference type="EMBL" id="CP036281">
    <property type="protein sequence ID" value="QDU80831.1"/>
    <property type="molecule type" value="Genomic_DNA"/>
</dbReference>
<evidence type="ECO:0000256" key="1">
    <source>
        <dbReference type="SAM" id="SignalP"/>
    </source>
</evidence>
<feature type="signal peptide" evidence="1">
    <location>
        <begin position="1"/>
        <end position="29"/>
    </location>
</feature>
<dbReference type="InterPro" id="IPR029058">
    <property type="entry name" value="AB_hydrolase_fold"/>
</dbReference>
<dbReference type="KEGG" id="plon:Pla110_25670"/>
<protein>
    <submittedName>
        <fullName evidence="2">Acetyl xylan esterase (AXE1)</fullName>
    </submittedName>
</protein>
<name>A0A518CNM3_9PLAN</name>
<dbReference type="InterPro" id="IPR050261">
    <property type="entry name" value="FrsA_esterase"/>
</dbReference>
<dbReference type="PANTHER" id="PTHR22946:SF8">
    <property type="entry name" value="ACETYL XYLAN ESTERASE DOMAIN-CONTAINING PROTEIN"/>
    <property type="match status" value="1"/>
</dbReference>
<dbReference type="SUPFAM" id="SSF53474">
    <property type="entry name" value="alpha/beta-Hydrolases"/>
    <property type="match status" value="2"/>
</dbReference>